<dbReference type="KEGG" id="pspi:PS2015_2946"/>
<protein>
    <submittedName>
        <fullName evidence="1">Uncharacterized protein</fullName>
    </submittedName>
</protein>
<name>A0A0S2KHA6_9GAMM</name>
<accession>A0A0S2KHA6</accession>
<organism evidence="1 2">
    <name type="scientific">Pseudohongiella spirulinae</name>
    <dbReference type="NCBI Taxonomy" id="1249552"/>
    <lineage>
        <taxon>Bacteria</taxon>
        <taxon>Pseudomonadati</taxon>
        <taxon>Pseudomonadota</taxon>
        <taxon>Gammaproteobacteria</taxon>
        <taxon>Pseudomonadales</taxon>
        <taxon>Pseudohongiellaceae</taxon>
        <taxon>Pseudohongiella</taxon>
    </lineage>
</organism>
<dbReference type="AlphaFoldDB" id="A0A0S2KHA6"/>
<evidence type="ECO:0000313" key="1">
    <source>
        <dbReference type="EMBL" id="ALO47573.1"/>
    </source>
</evidence>
<dbReference type="STRING" id="1249552.PS2015_2946"/>
<gene>
    <name evidence="1" type="ORF">PS2015_2946</name>
</gene>
<keyword evidence="2" id="KW-1185">Reference proteome</keyword>
<dbReference type="EMBL" id="CP013189">
    <property type="protein sequence ID" value="ALO47573.1"/>
    <property type="molecule type" value="Genomic_DNA"/>
</dbReference>
<dbReference type="Proteomes" id="UP000065641">
    <property type="component" value="Chromosome"/>
</dbReference>
<reference evidence="1 2" key="1">
    <citation type="submission" date="2015-11" db="EMBL/GenBank/DDBJ databases">
        <authorList>
            <person name="Zhang Y."/>
            <person name="Guo Z."/>
        </authorList>
    </citation>
    <scope>NUCLEOTIDE SEQUENCE [LARGE SCALE GENOMIC DNA]</scope>
    <source>
        <strain evidence="1 2">KCTC 32221</strain>
    </source>
</reference>
<evidence type="ECO:0000313" key="2">
    <source>
        <dbReference type="Proteomes" id="UP000065641"/>
    </source>
</evidence>
<sequence>MSDNATQVTIYRVGELGAFSQTTLMLTPGRYVAVGTRPGYRDVREEFVVGIDDQPEAVVVQCSEQLAALDRR</sequence>
<proteinExistence type="predicted"/>